<evidence type="ECO:0000313" key="2">
    <source>
        <dbReference type="EMBL" id="KAG5763646.1"/>
    </source>
</evidence>
<dbReference type="EMBL" id="JADFTT010000294">
    <property type="protein sequence ID" value="KAG5763646.1"/>
    <property type="molecule type" value="Genomic_DNA"/>
</dbReference>
<feature type="compositionally biased region" description="Low complexity" evidence="1">
    <location>
        <begin position="405"/>
        <end position="417"/>
    </location>
</feature>
<keyword evidence="3" id="KW-1185">Reference proteome</keyword>
<dbReference type="OrthoDB" id="4161727at2759"/>
<dbReference type="PANTHER" id="PTHR38166:SF1">
    <property type="entry name" value="C2H2-TYPE DOMAIN-CONTAINING PROTEIN"/>
    <property type="match status" value="1"/>
</dbReference>
<feature type="compositionally biased region" description="Polar residues" evidence="1">
    <location>
        <begin position="267"/>
        <end position="278"/>
    </location>
</feature>
<reference evidence="2" key="1">
    <citation type="journal article" date="2020" name="bioRxiv">
        <title>Historical genomics reveals the evolutionary mechanisms behind multiple outbreaks of the host-specific coffee wilt pathogen Fusarium xylarioides.</title>
        <authorList>
            <person name="Peck D."/>
            <person name="Nowell R.W."/>
            <person name="Flood J."/>
            <person name="Ryan M.J."/>
            <person name="Barraclough T.G."/>
        </authorList>
    </citation>
    <scope>NUCLEOTIDE SEQUENCE</scope>
    <source>
        <strain evidence="2">IMI 127659i</strain>
    </source>
</reference>
<gene>
    <name evidence="2" type="ORF">H9Q72_008262</name>
</gene>
<evidence type="ECO:0000313" key="3">
    <source>
        <dbReference type="Proteomes" id="UP000750502"/>
    </source>
</evidence>
<reference evidence="2" key="2">
    <citation type="submission" date="2020-10" db="EMBL/GenBank/DDBJ databases">
        <authorList>
            <person name="Peck L.D."/>
            <person name="Nowell R.W."/>
            <person name="Flood J."/>
            <person name="Ryan M.J."/>
            <person name="Barraclough T.G."/>
        </authorList>
    </citation>
    <scope>NUCLEOTIDE SEQUENCE</scope>
    <source>
        <strain evidence="2">IMI 127659i</strain>
    </source>
</reference>
<evidence type="ECO:0008006" key="4">
    <source>
        <dbReference type="Google" id="ProtNLM"/>
    </source>
</evidence>
<feature type="compositionally biased region" description="Low complexity" evidence="1">
    <location>
        <begin position="325"/>
        <end position="342"/>
    </location>
</feature>
<dbReference type="PANTHER" id="PTHR38166">
    <property type="entry name" value="C2H2-TYPE DOMAIN-CONTAINING PROTEIN-RELATED"/>
    <property type="match status" value="1"/>
</dbReference>
<evidence type="ECO:0000256" key="1">
    <source>
        <dbReference type="SAM" id="MobiDB-lite"/>
    </source>
</evidence>
<feature type="region of interest" description="Disordered" evidence="1">
    <location>
        <begin position="389"/>
        <end position="457"/>
    </location>
</feature>
<dbReference type="Gene3D" id="3.30.160.60">
    <property type="entry name" value="Classic Zinc Finger"/>
    <property type="match status" value="1"/>
</dbReference>
<accession>A0A9P7LML9</accession>
<protein>
    <recommendedName>
        <fullName evidence="4">C2H2-type domain-containing protein</fullName>
    </recommendedName>
</protein>
<feature type="region of interest" description="Disordered" evidence="1">
    <location>
        <begin position="315"/>
        <end position="368"/>
    </location>
</feature>
<proteinExistence type="predicted"/>
<name>A0A9P7LML9_9HYPO</name>
<dbReference type="Proteomes" id="UP000750502">
    <property type="component" value="Unassembled WGS sequence"/>
</dbReference>
<feature type="compositionally biased region" description="Basic residues" evidence="1">
    <location>
        <begin position="424"/>
        <end position="433"/>
    </location>
</feature>
<feature type="region of interest" description="Disordered" evidence="1">
    <location>
        <begin position="255"/>
        <end position="278"/>
    </location>
</feature>
<comment type="caution">
    <text evidence="2">The sequence shown here is derived from an EMBL/GenBank/DDBJ whole genome shotgun (WGS) entry which is preliminary data.</text>
</comment>
<dbReference type="AlphaFoldDB" id="A0A9P7LML9"/>
<organism evidence="2 3">
    <name type="scientific">Fusarium xylarioides</name>
    <dbReference type="NCBI Taxonomy" id="221167"/>
    <lineage>
        <taxon>Eukaryota</taxon>
        <taxon>Fungi</taxon>
        <taxon>Dikarya</taxon>
        <taxon>Ascomycota</taxon>
        <taxon>Pezizomycotina</taxon>
        <taxon>Sordariomycetes</taxon>
        <taxon>Hypocreomycetidae</taxon>
        <taxon>Hypocreales</taxon>
        <taxon>Nectriaceae</taxon>
        <taxon>Fusarium</taxon>
        <taxon>Fusarium fujikuroi species complex</taxon>
    </lineage>
</organism>
<sequence length="492" mass="55380">MEHRSLPHRSPMLERYLYETSSLCDRLIRSSCSDRKKFYVDSHEPQLHTVREYVSRREPSQASQFPFLCVFHYKGCRQKFENKRDWKDHVVSQHLTSSRVFYECTEPSCTHTGCPRQQRFFANKHDFRTHLIQHHQPSNPHDTKNDITFLPDAEVQWLLGRQDSSMRMLCGLPENLGCPMPQCASVRFTGPTAWDQRLNHAAEHFLSSPRCVDVFGGEKDAELVQWASRNRAGAYQETPTVCLGQHDCDKSVADSGYSSMPGIPQRPNMSQHGVSSPTVPSKMLGEFIDPALIYGDVEELYLSAEPVGVGGWVRDGEYPEPIIDQESNSSASQSSQQPSSQHESMDDHETIGTSQDSDSSDDSDGSPETAAVMQWFHGWLRQWLSSLTQERPSGHGSGNGSQNTASQNQAGSGSSAQKKQGTTRPRRAPKRKRGKDDEDDGNGESSKSQRVDGGQRIRMLACPCFKRNPLKYGQPKWKSCAHPGFPNIHRVK</sequence>